<protein>
    <submittedName>
        <fullName evidence="1">Uncharacterized protein</fullName>
    </submittedName>
</protein>
<comment type="caution">
    <text evidence="1">The sequence shown here is derived from an EMBL/GenBank/DDBJ whole genome shotgun (WGS) entry which is preliminary data.</text>
</comment>
<proteinExistence type="predicted"/>
<dbReference type="AlphaFoldDB" id="A0A645FR40"/>
<name>A0A645FR40_9ZZZZ</name>
<dbReference type="EMBL" id="VSSQ01062741">
    <property type="protein sequence ID" value="MPN15869.1"/>
    <property type="molecule type" value="Genomic_DNA"/>
</dbReference>
<reference evidence="1" key="1">
    <citation type="submission" date="2019-08" db="EMBL/GenBank/DDBJ databases">
        <authorList>
            <person name="Kucharzyk K."/>
            <person name="Murdoch R.W."/>
            <person name="Higgins S."/>
            <person name="Loffler F."/>
        </authorList>
    </citation>
    <scope>NUCLEOTIDE SEQUENCE</scope>
</reference>
<gene>
    <name evidence="1" type="ORF">SDC9_163205</name>
</gene>
<accession>A0A645FR40</accession>
<organism evidence="1">
    <name type="scientific">bioreactor metagenome</name>
    <dbReference type="NCBI Taxonomy" id="1076179"/>
    <lineage>
        <taxon>unclassified sequences</taxon>
        <taxon>metagenomes</taxon>
        <taxon>ecological metagenomes</taxon>
    </lineage>
</organism>
<sequence>MYSDISILIIFSSLSNNVLAKVFASSVLPTPVGPKNINEPIGRFGSFIPALALITALDTAVTASSCPITLL</sequence>
<evidence type="ECO:0000313" key="1">
    <source>
        <dbReference type="EMBL" id="MPN15869.1"/>
    </source>
</evidence>